<name>A0A918PC86_9SPHN</name>
<dbReference type="AlphaFoldDB" id="A0A918PC86"/>
<reference evidence="6" key="1">
    <citation type="journal article" date="2014" name="Int. J. Syst. Evol. Microbiol.">
        <title>Complete genome sequence of Corynebacterium casei LMG S-19264T (=DSM 44701T), isolated from a smear-ripened cheese.</title>
        <authorList>
            <consortium name="US DOE Joint Genome Institute (JGI-PGF)"/>
            <person name="Walter F."/>
            <person name="Albersmeier A."/>
            <person name="Kalinowski J."/>
            <person name="Ruckert C."/>
        </authorList>
    </citation>
    <scope>NUCLEOTIDE SEQUENCE</scope>
    <source>
        <strain evidence="6">KCTC 32255</strain>
    </source>
</reference>
<keyword evidence="7" id="KW-1185">Reference proteome</keyword>
<comment type="similarity">
    <text evidence="1">Belongs to the bacterial luciferase oxidoreductase family.</text>
</comment>
<dbReference type="InterPro" id="IPR011251">
    <property type="entry name" value="Luciferase-like_dom"/>
</dbReference>
<feature type="domain" description="Luciferase-like" evidence="5">
    <location>
        <begin position="5"/>
        <end position="304"/>
    </location>
</feature>
<dbReference type="PANTHER" id="PTHR30137:SF16">
    <property type="entry name" value="BLL0895 PROTEIN"/>
    <property type="match status" value="1"/>
</dbReference>
<accession>A0A918PC86</accession>
<evidence type="ECO:0000256" key="3">
    <source>
        <dbReference type="ARBA" id="ARBA00023002"/>
    </source>
</evidence>
<comment type="caution">
    <text evidence="6">The sequence shown here is derived from an EMBL/GenBank/DDBJ whole genome shotgun (WGS) entry which is preliminary data.</text>
</comment>
<evidence type="ECO:0000256" key="2">
    <source>
        <dbReference type="ARBA" id="ARBA00022630"/>
    </source>
</evidence>
<dbReference type="GO" id="GO:0016705">
    <property type="term" value="F:oxidoreductase activity, acting on paired donors, with incorporation or reduction of molecular oxygen"/>
    <property type="evidence" value="ECO:0007669"/>
    <property type="project" value="InterPro"/>
</dbReference>
<dbReference type="SUPFAM" id="SSF51679">
    <property type="entry name" value="Bacterial luciferase-like"/>
    <property type="match status" value="1"/>
</dbReference>
<evidence type="ECO:0000259" key="5">
    <source>
        <dbReference type="Pfam" id="PF00296"/>
    </source>
</evidence>
<protein>
    <submittedName>
        <fullName evidence="6">Monooxygenase</fullName>
    </submittedName>
</protein>
<dbReference type="InterPro" id="IPR036661">
    <property type="entry name" value="Luciferase-like_sf"/>
</dbReference>
<dbReference type="EMBL" id="BMZA01000002">
    <property type="protein sequence ID" value="GGY98142.1"/>
    <property type="molecule type" value="Genomic_DNA"/>
</dbReference>
<evidence type="ECO:0000313" key="7">
    <source>
        <dbReference type="Proteomes" id="UP000648075"/>
    </source>
</evidence>
<dbReference type="RefSeq" id="WP_189620157.1">
    <property type="nucleotide sequence ID" value="NZ_BMZA01000002.1"/>
</dbReference>
<reference evidence="6" key="2">
    <citation type="submission" date="2020-09" db="EMBL/GenBank/DDBJ databases">
        <authorList>
            <person name="Sun Q."/>
            <person name="Kim S."/>
        </authorList>
    </citation>
    <scope>NUCLEOTIDE SEQUENCE</scope>
    <source>
        <strain evidence="6">KCTC 32255</strain>
    </source>
</reference>
<dbReference type="PANTHER" id="PTHR30137">
    <property type="entry name" value="LUCIFERASE-LIKE MONOOXYGENASE"/>
    <property type="match status" value="1"/>
</dbReference>
<keyword evidence="4 6" id="KW-0503">Monooxygenase</keyword>
<dbReference type="Proteomes" id="UP000648075">
    <property type="component" value="Unassembled WGS sequence"/>
</dbReference>
<organism evidence="6 7">
    <name type="scientific">Novosphingobium colocasiae</name>
    <dbReference type="NCBI Taxonomy" id="1256513"/>
    <lineage>
        <taxon>Bacteria</taxon>
        <taxon>Pseudomonadati</taxon>
        <taxon>Pseudomonadota</taxon>
        <taxon>Alphaproteobacteria</taxon>
        <taxon>Sphingomonadales</taxon>
        <taxon>Sphingomonadaceae</taxon>
        <taxon>Novosphingobium</taxon>
    </lineage>
</organism>
<evidence type="ECO:0000313" key="6">
    <source>
        <dbReference type="EMBL" id="GGY98142.1"/>
    </source>
</evidence>
<evidence type="ECO:0000256" key="1">
    <source>
        <dbReference type="ARBA" id="ARBA00010426"/>
    </source>
</evidence>
<dbReference type="InterPro" id="IPR050766">
    <property type="entry name" value="Bact_Lucif_Oxidored"/>
</dbReference>
<dbReference type="Gene3D" id="3.20.20.30">
    <property type="entry name" value="Luciferase-like domain"/>
    <property type="match status" value="1"/>
</dbReference>
<keyword evidence="3" id="KW-0560">Oxidoreductase</keyword>
<dbReference type="GO" id="GO:0005829">
    <property type="term" value="C:cytosol"/>
    <property type="evidence" value="ECO:0007669"/>
    <property type="project" value="TreeGrafter"/>
</dbReference>
<evidence type="ECO:0000256" key="4">
    <source>
        <dbReference type="ARBA" id="ARBA00023033"/>
    </source>
</evidence>
<gene>
    <name evidence="6" type="ORF">GCM10011614_11610</name>
</gene>
<keyword evidence="2" id="KW-0285">Flavoprotein</keyword>
<sequence length="398" mass="44198">MSNRMRFGAFIAPHTPVEEHPSVSIEHDMDRVVLMEKMGFAEAWIGEHHSSGWEINGCPELFIAAVSQRTSTIKLGTGVSSLPYHNPYTLADRIRQLDHITKGRTIFGMGPGSLPSDAYMMGIPTPKVRDRMDEAIDPLVRLLNGEVVTAQSEWFNLQEASLQLDSYDDHGVEIAVASQVSPAGATAAGKYGLSMLSIGATSAGGFNALARNWDIAVETAVEHGNTMDRNAWRLVGPVHIAETREKARENVRYGLERWIEYMSKVAAIPLAPPVGVDPIDYMIETGFGVIGTPDDFVAQMDRLNEQSGGFGCFLNLDNHWADWDQTKRSYELIGRFAIPKVNKLNQYRVRSEQWLRENHETFRGELTAAVKAKLDEHAAKKGTDKLNPAIREMFGSKD</sequence>
<dbReference type="GO" id="GO:0004497">
    <property type="term" value="F:monooxygenase activity"/>
    <property type="evidence" value="ECO:0007669"/>
    <property type="project" value="UniProtKB-KW"/>
</dbReference>
<proteinExistence type="inferred from homology"/>
<dbReference type="Pfam" id="PF00296">
    <property type="entry name" value="Bac_luciferase"/>
    <property type="match status" value="1"/>
</dbReference>